<dbReference type="EMBL" id="WUYX01000069">
    <property type="protein sequence ID" value="MXV64052.1"/>
    <property type="molecule type" value="Genomic_DNA"/>
</dbReference>
<feature type="domain" description="ABC transmembrane type-1" evidence="8">
    <location>
        <begin position="97"/>
        <end position="325"/>
    </location>
</feature>
<dbReference type="PANTHER" id="PTHR43163">
    <property type="entry name" value="DIPEPTIDE TRANSPORT SYSTEM PERMEASE PROTEIN DPPB-RELATED"/>
    <property type="match status" value="1"/>
</dbReference>
<dbReference type="PROSITE" id="PS50928">
    <property type="entry name" value="ABC_TM1"/>
    <property type="match status" value="1"/>
</dbReference>
<dbReference type="Gene3D" id="1.10.3720.10">
    <property type="entry name" value="MetI-like"/>
    <property type="match status" value="1"/>
</dbReference>
<feature type="transmembrane region" description="Helical" evidence="7">
    <location>
        <begin position="257"/>
        <end position="282"/>
    </location>
</feature>
<evidence type="ECO:0000256" key="2">
    <source>
        <dbReference type="ARBA" id="ARBA00022448"/>
    </source>
</evidence>
<protein>
    <submittedName>
        <fullName evidence="9">ABC transporter permease subunit</fullName>
    </submittedName>
</protein>
<dbReference type="GO" id="GO:0055085">
    <property type="term" value="P:transmembrane transport"/>
    <property type="evidence" value="ECO:0007669"/>
    <property type="project" value="InterPro"/>
</dbReference>
<dbReference type="PANTHER" id="PTHR43163:SF6">
    <property type="entry name" value="DIPEPTIDE TRANSPORT SYSTEM PERMEASE PROTEIN DPPB-RELATED"/>
    <property type="match status" value="1"/>
</dbReference>
<keyword evidence="5 7" id="KW-1133">Transmembrane helix</keyword>
<dbReference type="Pfam" id="PF00528">
    <property type="entry name" value="BPD_transp_1"/>
    <property type="match status" value="1"/>
</dbReference>
<reference evidence="9 10" key="1">
    <citation type="submission" date="2020-01" db="EMBL/GenBank/DDBJ databases">
        <title>Natronorubrum sp. JWXQ-INN 674 isolated from Inner Mongolia Autonomous Region of China.</title>
        <authorList>
            <person name="Xue Q."/>
        </authorList>
    </citation>
    <scope>NUCLEOTIDE SEQUENCE [LARGE SCALE GENOMIC DNA]</scope>
    <source>
        <strain evidence="9 10">JWXQ-INN-674</strain>
    </source>
</reference>
<comment type="caution">
    <text evidence="9">The sequence shown here is derived from an EMBL/GenBank/DDBJ whole genome shotgun (WGS) entry which is preliminary data.</text>
</comment>
<evidence type="ECO:0000256" key="5">
    <source>
        <dbReference type="ARBA" id="ARBA00022989"/>
    </source>
</evidence>
<keyword evidence="2 7" id="KW-0813">Transport</keyword>
<dbReference type="AlphaFoldDB" id="A0A6B0VTD1"/>
<dbReference type="SUPFAM" id="SSF161098">
    <property type="entry name" value="MetI-like"/>
    <property type="match status" value="1"/>
</dbReference>
<dbReference type="InterPro" id="IPR045621">
    <property type="entry name" value="BPD_transp_1_N"/>
</dbReference>
<comment type="subcellular location">
    <subcellularLocation>
        <location evidence="1 7">Cell membrane</location>
        <topology evidence="1 7">Multi-pass membrane protein</topology>
    </subcellularLocation>
</comment>
<keyword evidence="3" id="KW-1003">Cell membrane</keyword>
<feature type="transmembrane region" description="Helical" evidence="7">
    <location>
        <begin position="194"/>
        <end position="215"/>
    </location>
</feature>
<keyword evidence="4 7" id="KW-0812">Transmembrane</keyword>
<dbReference type="GO" id="GO:0005886">
    <property type="term" value="C:plasma membrane"/>
    <property type="evidence" value="ECO:0007669"/>
    <property type="project" value="UniProtKB-SubCell"/>
</dbReference>
<dbReference type="InterPro" id="IPR000515">
    <property type="entry name" value="MetI-like"/>
</dbReference>
<evidence type="ECO:0000313" key="10">
    <source>
        <dbReference type="Proteomes" id="UP000434101"/>
    </source>
</evidence>
<accession>A0A6B0VTD1</accession>
<dbReference type="Pfam" id="PF19300">
    <property type="entry name" value="BPD_transp_1_N"/>
    <property type="match status" value="1"/>
</dbReference>
<evidence type="ECO:0000313" key="9">
    <source>
        <dbReference type="EMBL" id="MXV64052.1"/>
    </source>
</evidence>
<proteinExistence type="inferred from homology"/>
<keyword evidence="10" id="KW-1185">Reference proteome</keyword>
<evidence type="ECO:0000256" key="4">
    <source>
        <dbReference type="ARBA" id="ARBA00022692"/>
    </source>
</evidence>
<dbReference type="Proteomes" id="UP000434101">
    <property type="component" value="Unassembled WGS sequence"/>
</dbReference>
<evidence type="ECO:0000256" key="1">
    <source>
        <dbReference type="ARBA" id="ARBA00004651"/>
    </source>
</evidence>
<gene>
    <name evidence="9" type="ORF">GS429_18680</name>
</gene>
<dbReference type="RefSeq" id="WP_160066996.1">
    <property type="nucleotide sequence ID" value="NZ_WUYX01000069.1"/>
</dbReference>
<evidence type="ECO:0000256" key="7">
    <source>
        <dbReference type="RuleBase" id="RU363032"/>
    </source>
</evidence>
<keyword evidence="6 7" id="KW-0472">Membrane</keyword>
<organism evidence="9 10">
    <name type="scientific">Natronorubrum halalkaliphilum</name>
    <dbReference type="NCBI Taxonomy" id="2691917"/>
    <lineage>
        <taxon>Archaea</taxon>
        <taxon>Methanobacteriati</taxon>
        <taxon>Methanobacteriota</taxon>
        <taxon>Stenosarchaea group</taxon>
        <taxon>Halobacteria</taxon>
        <taxon>Halobacteriales</taxon>
        <taxon>Natrialbaceae</taxon>
        <taxon>Natronorubrum</taxon>
    </lineage>
</organism>
<sequence length="339" mass="36604">MGFKSYVIRRTLAGIPVFIGLSILIFTLARVLPGDPARLALGPRATDEAVQSLRDEMGLDDPVVVQYFDYMAGLLQGDMGISLITNRNVAADLVYFFPATFELITVGMLIAIAIGVPLGIIAGRNKDEAEDNASRLFAFFGVSMPAFWAAILLQLVFAFHLGLLPATGRIGVEAPPRLTGMMLVDSLIAMDFRAFRSAVAHIALPAFTLALAPMADIARMTRSSFIEELNKDYVHALHSSGIPGKLIAYKYVLKSSFAATLTIIALDYGFLIGSAFLIEIVFAWPGMARYGVDAILANDINAIVGVTLVVGIVFIVANLVVDILYGYFDPRVRYGGDGE</sequence>
<name>A0A6B0VTD1_9EURY</name>
<feature type="transmembrane region" description="Helical" evidence="7">
    <location>
        <begin position="103"/>
        <end position="124"/>
    </location>
</feature>
<comment type="similarity">
    <text evidence="7">Belongs to the binding-protein-dependent transport system permease family.</text>
</comment>
<feature type="transmembrane region" description="Helical" evidence="7">
    <location>
        <begin position="136"/>
        <end position="159"/>
    </location>
</feature>
<dbReference type="CDD" id="cd06261">
    <property type="entry name" value="TM_PBP2"/>
    <property type="match status" value="1"/>
</dbReference>
<evidence type="ECO:0000259" key="8">
    <source>
        <dbReference type="PROSITE" id="PS50928"/>
    </source>
</evidence>
<evidence type="ECO:0000256" key="6">
    <source>
        <dbReference type="ARBA" id="ARBA00023136"/>
    </source>
</evidence>
<dbReference type="OrthoDB" id="44105at2157"/>
<feature type="transmembrane region" description="Helical" evidence="7">
    <location>
        <begin position="12"/>
        <end position="32"/>
    </location>
</feature>
<dbReference type="InterPro" id="IPR035906">
    <property type="entry name" value="MetI-like_sf"/>
</dbReference>
<evidence type="ECO:0000256" key="3">
    <source>
        <dbReference type="ARBA" id="ARBA00022475"/>
    </source>
</evidence>
<feature type="transmembrane region" description="Helical" evidence="7">
    <location>
        <begin position="302"/>
        <end position="325"/>
    </location>
</feature>